<reference evidence="1 2" key="3">
    <citation type="submission" date="2019-11" db="EMBL/GenBank/DDBJ databases">
        <title>A de novo genome assembly of a pear dwarfing rootstock.</title>
        <authorList>
            <person name="Wang F."/>
            <person name="Wang J."/>
            <person name="Li S."/>
            <person name="Zhang Y."/>
            <person name="Fang M."/>
            <person name="Ma L."/>
            <person name="Zhao Y."/>
            <person name="Jiang S."/>
        </authorList>
    </citation>
    <scope>NUCLEOTIDE SEQUENCE [LARGE SCALE GENOMIC DNA]</scope>
    <source>
        <strain evidence="1">S2</strain>
        <tissue evidence="1">Leaf</tissue>
    </source>
</reference>
<dbReference type="InterPro" id="IPR013757">
    <property type="entry name" value="Topo_IIA_A_a_sf"/>
</dbReference>
<dbReference type="Proteomes" id="UP000327157">
    <property type="component" value="Chromosome 9"/>
</dbReference>
<evidence type="ECO:0000313" key="2">
    <source>
        <dbReference type="Proteomes" id="UP000327157"/>
    </source>
</evidence>
<name>A0A5N5GGY2_9ROSA</name>
<sequence length="120" mass="14347">MRREWHDHFVGRKKADLIDELTKKRVISRNKDYAFLTSVRFDTFTIEGRDALGEDYVEAKAELDKLDVETAKSLWLKDLEALEAELRTHRGNGMLKPPLCILECWELVLMYWNYRVYYMD</sequence>
<reference evidence="1 2" key="1">
    <citation type="submission" date="2019-09" db="EMBL/GenBank/DDBJ databases">
        <authorList>
            <person name="Ou C."/>
        </authorList>
    </citation>
    <scope>NUCLEOTIDE SEQUENCE [LARGE SCALE GENOMIC DNA]</scope>
    <source>
        <strain evidence="1">S2</strain>
        <tissue evidence="1">Leaf</tissue>
    </source>
</reference>
<dbReference type="GO" id="GO:0003677">
    <property type="term" value="F:DNA binding"/>
    <property type="evidence" value="ECO:0007669"/>
    <property type="project" value="InterPro"/>
</dbReference>
<evidence type="ECO:0000313" key="1">
    <source>
        <dbReference type="EMBL" id="KAB2612610.1"/>
    </source>
</evidence>
<accession>A0A5N5GGY2</accession>
<protein>
    <submittedName>
        <fullName evidence="1">DNA topoisomerase II</fullName>
    </submittedName>
</protein>
<dbReference type="EMBL" id="SMOL01000458">
    <property type="protein sequence ID" value="KAB2612610.1"/>
    <property type="molecule type" value="Genomic_DNA"/>
</dbReference>
<organism evidence="1 2">
    <name type="scientific">Pyrus ussuriensis x Pyrus communis</name>
    <dbReference type="NCBI Taxonomy" id="2448454"/>
    <lineage>
        <taxon>Eukaryota</taxon>
        <taxon>Viridiplantae</taxon>
        <taxon>Streptophyta</taxon>
        <taxon>Embryophyta</taxon>
        <taxon>Tracheophyta</taxon>
        <taxon>Spermatophyta</taxon>
        <taxon>Magnoliopsida</taxon>
        <taxon>eudicotyledons</taxon>
        <taxon>Gunneridae</taxon>
        <taxon>Pentapetalae</taxon>
        <taxon>rosids</taxon>
        <taxon>fabids</taxon>
        <taxon>Rosales</taxon>
        <taxon>Rosaceae</taxon>
        <taxon>Amygdaloideae</taxon>
        <taxon>Maleae</taxon>
        <taxon>Pyrus</taxon>
    </lineage>
</organism>
<keyword evidence="1" id="KW-0413">Isomerase</keyword>
<dbReference type="GO" id="GO:0003918">
    <property type="term" value="F:DNA topoisomerase type II (double strand cut, ATP-hydrolyzing) activity"/>
    <property type="evidence" value="ECO:0007669"/>
    <property type="project" value="InterPro"/>
</dbReference>
<gene>
    <name evidence="1" type="ORF">D8674_034926</name>
</gene>
<dbReference type="OrthoDB" id="1938939at2759"/>
<reference evidence="2" key="2">
    <citation type="submission" date="2019-10" db="EMBL/GenBank/DDBJ databases">
        <title>A de novo genome assembly of a pear dwarfing rootstock.</title>
        <authorList>
            <person name="Wang F."/>
            <person name="Wang J."/>
            <person name="Li S."/>
            <person name="Zhang Y."/>
            <person name="Fang M."/>
            <person name="Ma L."/>
            <person name="Zhao Y."/>
            <person name="Jiang S."/>
        </authorList>
    </citation>
    <scope>NUCLEOTIDE SEQUENCE [LARGE SCALE GENOMIC DNA]</scope>
</reference>
<keyword evidence="2" id="KW-1185">Reference proteome</keyword>
<dbReference type="AlphaFoldDB" id="A0A5N5GGY2"/>
<comment type="caution">
    <text evidence="1">The sequence shown here is derived from an EMBL/GenBank/DDBJ whole genome shotgun (WGS) entry which is preliminary data.</text>
</comment>
<proteinExistence type="predicted"/>
<dbReference type="Gene3D" id="1.10.268.10">
    <property type="entry name" value="Topoisomerase, domain 3"/>
    <property type="match status" value="1"/>
</dbReference>
<dbReference type="GO" id="GO:0005524">
    <property type="term" value="F:ATP binding"/>
    <property type="evidence" value="ECO:0007669"/>
    <property type="project" value="InterPro"/>
</dbReference>